<dbReference type="SUPFAM" id="SSF55347">
    <property type="entry name" value="Glyceraldehyde-3-phosphate dehydrogenase-like, C-terminal domain"/>
    <property type="match status" value="1"/>
</dbReference>
<comment type="similarity">
    <text evidence="1">Belongs to the Gfo/Idh/MocA family.</text>
</comment>
<gene>
    <name evidence="5" type="ORF">EHS13_27595</name>
</gene>
<evidence type="ECO:0000256" key="1">
    <source>
        <dbReference type="ARBA" id="ARBA00010928"/>
    </source>
</evidence>
<evidence type="ECO:0000259" key="4">
    <source>
        <dbReference type="Pfam" id="PF02894"/>
    </source>
</evidence>
<evidence type="ECO:0000256" key="2">
    <source>
        <dbReference type="ARBA" id="ARBA00023002"/>
    </source>
</evidence>
<dbReference type="Proteomes" id="UP000426246">
    <property type="component" value="Chromosome"/>
</dbReference>
<dbReference type="Gene3D" id="3.30.360.10">
    <property type="entry name" value="Dihydrodipicolinate Reductase, domain 2"/>
    <property type="match status" value="1"/>
</dbReference>
<name>A0A6B8RRP0_9BACL</name>
<dbReference type="PANTHER" id="PTHR43818">
    <property type="entry name" value="BCDNA.GH03377"/>
    <property type="match status" value="1"/>
</dbReference>
<protein>
    <submittedName>
        <fullName evidence="5">Gfo/Idh/MocA family oxidoreductase</fullName>
    </submittedName>
</protein>
<dbReference type="PANTHER" id="PTHR43818:SF11">
    <property type="entry name" value="BCDNA.GH03377"/>
    <property type="match status" value="1"/>
</dbReference>
<evidence type="ECO:0000259" key="3">
    <source>
        <dbReference type="Pfam" id="PF01408"/>
    </source>
</evidence>
<dbReference type="InterPro" id="IPR050463">
    <property type="entry name" value="Gfo/Idh/MocA_oxidrdct_glycsds"/>
</dbReference>
<evidence type="ECO:0000313" key="5">
    <source>
        <dbReference type="EMBL" id="QGQ98382.1"/>
    </source>
</evidence>
<dbReference type="Gene3D" id="3.40.50.720">
    <property type="entry name" value="NAD(P)-binding Rossmann-like Domain"/>
    <property type="match status" value="1"/>
</dbReference>
<dbReference type="GO" id="GO:0000166">
    <property type="term" value="F:nucleotide binding"/>
    <property type="evidence" value="ECO:0007669"/>
    <property type="project" value="InterPro"/>
</dbReference>
<feature type="domain" description="Gfo/Idh/MocA-like oxidoreductase C-terminal" evidence="4">
    <location>
        <begin position="159"/>
        <end position="346"/>
    </location>
</feature>
<dbReference type="Pfam" id="PF02894">
    <property type="entry name" value="GFO_IDH_MocA_C"/>
    <property type="match status" value="1"/>
</dbReference>
<reference evidence="6" key="1">
    <citation type="submission" date="2018-11" db="EMBL/GenBank/DDBJ databases">
        <title>Complete genome sequence of Paenibacillus sp. ML311-T8.</title>
        <authorList>
            <person name="Nam Y.-D."/>
            <person name="Kang J."/>
            <person name="Chung W.-H."/>
            <person name="Park Y.S."/>
        </authorList>
    </citation>
    <scope>NUCLEOTIDE SEQUENCE [LARGE SCALE GENOMIC DNA]</scope>
    <source>
        <strain evidence="6">ML311-T8</strain>
    </source>
</reference>
<dbReference type="SUPFAM" id="SSF51735">
    <property type="entry name" value="NAD(P)-binding Rossmann-fold domains"/>
    <property type="match status" value="1"/>
</dbReference>
<keyword evidence="6" id="KW-1185">Reference proteome</keyword>
<dbReference type="AlphaFoldDB" id="A0A6B8RRP0"/>
<sequence length="374" mass="41194">MRSRYSKWLLLHTFKPTVGGFCNMKKLKVGLVGIGRGTAYGRLFAGNNKTIVTALCDTHSESLESCGRQFGLHDNQLFDNYDDLVNSDADIIVIGTPIPVHADQAIKALECNKHVLCEVTAANTLQDCERLFYAVQRSKGKYMLAENCNYMHFALEWNKLIKQGNLGNIYYAEADYVHEIRIAVEGQWRAQRAPLHYCSHSLGPLLLWMDDYIVKATGSGKATSIMGDIGVGAIDMQVALFETNKGATIKVLRSSVATRQPELCAYSVYGTKGFLETGRTGYDNIGLRYFEGLDEKTGKKIAVSSSNPDAPKDSGLGGHGTSEFFLVKDFINAIENDVPPAIDIVKALDMTIPGLIAHESAVKGNIWLDVPRFI</sequence>
<accession>A0A6B8RRP0</accession>
<dbReference type="GO" id="GO:0016491">
    <property type="term" value="F:oxidoreductase activity"/>
    <property type="evidence" value="ECO:0007669"/>
    <property type="project" value="UniProtKB-KW"/>
</dbReference>
<keyword evidence="2" id="KW-0560">Oxidoreductase</keyword>
<dbReference type="InterPro" id="IPR004104">
    <property type="entry name" value="Gfo/Idh/MocA-like_OxRdtase_C"/>
</dbReference>
<proteinExistence type="inferred from homology"/>
<dbReference type="KEGG" id="ppsc:EHS13_27595"/>
<dbReference type="InterPro" id="IPR000683">
    <property type="entry name" value="Gfo/Idh/MocA-like_OxRdtase_N"/>
</dbReference>
<organism evidence="5 6">
    <name type="scientific">Paenibacillus psychroresistens</name>
    <dbReference type="NCBI Taxonomy" id="1778678"/>
    <lineage>
        <taxon>Bacteria</taxon>
        <taxon>Bacillati</taxon>
        <taxon>Bacillota</taxon>
        <taxon>Bacilli</taxon>
        <taxon>Bacillales</taxon>
        <taxon>Paenibacillaceae</taxon>
        <taxon>Paenibacillus</taxon>
    </lineage>
</organism>
<evidence type="ECO:0000313" key="6">
    <source>
        <dbReference type="Proteomes" id="UP000426246"/>
    </source>
</evidence>
<dbReference type="InterPro" id="IPR036291">
    <property type="entry name" value="NAD(P)-bd_dom_sf"/>
</dbReference>
<feature type="domain" description="Gfo/Idh/MocA-like oxidoreductase N-terminal" evidence="3">
    <location>
        <begin position="27"/>
        <end position="143"/>
    </location>
</feature>
<dbReference type="EMBL" id="CP034235">
    <property type="protein sequence ID" value="QGQ98382.1"/>
    <property type="molecule type" value="Genomic_DNA"/>
</dbReference>
<dbReference type="Pfam" id="PF01408">
    <property type="entry name" value="GFO_IDH_MocA"/>
    <property type="match status" value="1"/>
</dbReference>